<evidence type="ECO:0000313" key="6">
    <source>
        <dbReference type="Proteomes" id="UP000825886"/>
    </source>
</evidence>
<keyword evidence="5" id="KW-0503">Monooxygenase</keyword>
<dbReference type="PANTHER" id="PTHR34823:SF1">
    <property type="entry name" value="CHITIN-BINDING TYPE-4 DOMAIN-CONTAINING PROTEIN"/>
    <property type="match status" value="1"/>
</dbReference>
<dbReference type="GO" id="GO:0004497">
    <property type="term" value="F:monooxygenase activity"/>
    <property type="evidence" value="ECO:0007669"/>
    <property type="project" value="UniProtKB-KW"/>
</dbReference>
<keyword evidence="5" id="KW-0560">Oxidoreductase</keyword>
<dbReference type="Proteomes" id="UP000825886">
    <property type="component" value="Chromosome"/>
</dbReference>
<evidence type="ECO:0000259" key="4">
    <source>
        <dbReference type="Pfam" id="PF03067"/>
    </source>
</evidence>
<sequence>MDKKNPHGHHDPEKEGCNDHTSPDEYHEPQKDYGDCYPSPNGYLGPVVDPCDLHSPPASHYCEPVGDPCYQGPVITPAHGWLSSPVSRTGFAVSRGWLPNGWPASEMEGMKNFPLFTNGNSSANLVWFPGEGGPFPDSIHIFPGVASPVPDGRIFSGGQTANNRDIVNLTDDELEMRHGVRWPRTNVESGQYLPISWNHTVVHATRGYRYFITRNGWDPTRRATRADFEDAPFASVINRTPPLNTLPTQTIKLPTNKTGHHIILSVWMVANTGAGFILPSTLTSVAVAVAVVAAVVVAVVADGKSGAVVSE</sequence>
<keyword evidence="3" id="KW-1133">Transmembrane helix</keyword>
<feature type="transmembrane region" description="Helical" evidence="3">
    <location>
        <begin position="284"/>
        <end position="301"/>
    </location>
</feature>
<dbReference type="PANTHER" id="PTHR34823">
    <property type="entry name" value="GLCNAC-BINDING PROTEIN A"/>
    <property type="match status" value="1"/>
</dbReference>
<reference evidence="5 6" key="1">
    <citation type="submission" date="2021-08" db="EMBL/GenBank/DDBJ databases">
        <title>Culture and genomic analysis of Symbiopectobacterium purcellii sp. nov. gen. nov., isolated from the leafhopper Empoasca decipiens.</title>
        <authorList>
            <person name="Nadal-Jimenez P."/>
            <person name="Siozios S."/>
            <person name="Halliday N."/>
            <person name="Camara M."/>
            <person name="Hurst G.D.D."/>
        </authorList>
    </citation>
    <scope>NUCLEOTIDE SEQUENCE [LARGE SCALE GENOMIC DNA]</scope>
    <source>
        <strain evidence="5 6">SyEd1</strain>
    </source>
</reference>
<organism evidence="5 6">
    <name type="scientific">Symbiopectobacterium purcellii</name>
    <dbReference type="NCBI Taxonomy" id="2871826"/>
    <lineage>
        <taxon>Bacteria</taxon>
        <taxon>Pseudomonadati</taxon>
        <taxon>Pseudomonadota</taxon>
        <taxon>Gammaproteobacteria</taxon>
        <taxon>Enterobacterales</taxon>
        <taxon>Enterobacteriaceae</taxon>
    </lineage>
</organism>
<gene>
    <name evidence="5" type="ORF">K6K13_21495</name>
</gene>
<dbReference type="InterPro" id="IPR004302">
    <property type="entry name" value="Cellulose/chitin-bd_N"/>
</dbReference>
<evidence type="ECO:0000256" key="3">
    <source>
        <dbReference type="SAM" id="Phobius"/>
    </source>
</evidence>
<keyword evidence="1" id="KW-0732">Signal</keyword>
<dbReference type="RefSeq" id="WP_222158766.1">
    <property type="nucleotide sequence ID" value="NZ_CP081864.1"/>
</dbReference>
<feature type="region of interest" description="Disordered" evidence="2">
    <location>
        <begin position="1"/>
        <end position="33"/>
    </location>
</feature>
<dbReference type="SUPFAM" id="SSF81296">
    <property type="entry name" value="E set domains"/>
    <property type="match status" value="1"/>
</dbReference>
<dbReference type="Pfam" id="PF03067">
    <property type="entry name" value="LPMO_10"/>
    <property type="match status" value="1"/>
</dbReference>
<evidence type="ECO:0000313" key="5">
    <source>
        <dbReference type="EMBL" id="QZN95690.1"/>
    </source>
</evidence>
<dbReference type="Gene3D" id="2.70.50.50">
    <property type="entry name" value="chitin-binding protein cbp21"/>
    <property type="match status" value="1"/>
</dbReference>
<keyword evidence="3" id="KW-0472">Membrane</keyword>
<evidence type="ECO:0000256" key="2">
    <source>
        <dbReference type="SAM" id="MobiDB-lite"/>
    </source>
</evidence>
<proteinExistence type="predicted"/>
<accession>A0ABX9ARS5</accession>
<dbReference type="EMBL" id="CP081864">
    <property type="protein sequence ID" value="QZN95690.1"/>
    <property type="molecule type" value="Genomic_DNA"/>
</dbReference>
<feature type="domain" description="Chitin-binding type-4" evidence="4">
    <location>
        <begin position="79"/>
        <end position="277"/>
    </location>
</feature>
<dbReference type="CDD" id="cd21177">
    <property type="entry name" value="LPMO_AA10"/>
    <property type="match status" value="1"/>
</dbReference>
<keyword evidence="6" id="KW-1185">Reference proteome</keyword>
<keyword evidence="3" id="KW-0812">Transmembrane</keyword>
<evidence type="ECO:0000256" key="1">
    <source>
        <dbReference type="ARBA" id="ARBA00022729"/>
    </source>
</evidence>
<name>A0ABX9ARS5_9ENTR</name>
<protein>
    <submittedName>
        <fullName evidence="5">Lytic polysaccharide monooxygenase</fullName>
    </submittedName>
</protein>
<dbReference type="InterPro" id="IPR051024">
    <property type="entry name" value="GlcNAc_Chitin_IntDeg"/>
</dbReference>
<dbReference type="InterPro" id="IPR014756">
    <property type="entry name" value="Ig_E-set"/>
</dbReference>